<sequence length="298" mass="33597">MRENASAYVFVAPFMITFIVFIAAPVFLALALSLFQFDSVTAPKFVGFDNFLSIFTEDRLFLRYALPNTFFYAVIVGPVGYALCFFLAWLINQLPKKWRDYFTLALYIPSMGTAVSMGVVWMAFFGADETGYLNRLLLQFGFIDQPIAWLFDPRYFMWIMILISLWQAMGIGFLAMLAGLQTINTELYEAGAVDGISNRLQEVWYITIPSIRPQMLFSAVMSVVGTFKGGIVGSSLIASTNQDITPGNSGLLISNHLEDYFRNRFEIGYSASLTVVLLVMIYAMTRFSFRLFGPKGDE</sequence>
<evidence type="ECO:0000256" key="1">
    <source>
        <dbReference type="ARBA" id="ARBA00004651"/>
    </source>
</evidence>
<dbReference type="PANTHER" id="PTHR43005:SF1">
    <property type="entry name" value="SPERMIDINE_PUTRESCINE TRANSPORT SYSTEM PERMEASE PROTEIN"/>
    <property type="match status" value="1"/>
</dbReference>
<comment type="subcellular location">
    <subcellularLocation>
        <location evidence="1 7">Cell membrane</location>
        <topology evidence="1 7">Multi-pass membrane protein</topology>
    </subcellularLocation>
</comment>
<dbReference type="CDD" id="cd06261">
    <property type="entry name" value="TM_PBP2"/>
    <property type="match status" value="1"/>
</dbReference>
<evidence type="ECO:0000313" key="9">
    <source>
        <dbReference type="EMBL" id="NBC72071.1"/>
    </source>
</evidence>
<dbReference type="Proteomes" id="UP000558113">
    <property type="component" value="Unassembled WGS sequence"/>
</dbReference>
<organism evidence="9 10">
    <name type="scientific">Paenibacillus sacheonensis</name>
    <dbReference type="NCBI Taxonomy" id="742054"/>
    <lineage>
        <taxon>Bacteria</taxon>
        <taxon>Bacillati</taxon>
        <taxon>Bacillota</taxon>
        <taxon>Bacilli</taxon>
        <taxon>Bacillales</taxon>
        <taxon>Paenibacillaceae</taxon>
        <taxon>Paenibacillus</taxon>
    </lineage>
</organism>
<dbReference type="EMBL" id="JAAAMU010000016">
    <property type="protein sequence ID" value="NBC72071.1"/>
    <property type="molecule type" value="Genomic_DNA"/>
</dbReference>
<feature type="transmembrane region" description="Helical" evidence="7">
    <location>
        <begin position="70"/>
        <end position="92"/>
    </location>
</feature>
<name>A0A7X4YT40_9BACL</name>
<dbReference type="OrthoDB" id="9783627at2"/>
<gene>
    <name evidence="9" type="ORF">GT003_24000</name>
</gene>
<dbReference type="AlphaFoldDB" id="A0A7X4YT40"/>
<evidence type="ECO:0000259" key="8">
    <source>
        <dbReference type="PROSITE" id="PS50928"/>
    </source>
</evidence>
<feature type="transmembrane region" description="Helical" evidence="7">
    <location>
        <begin position="104"/>
        <end position="127"/>
    </location>
</feature>
<feature type="transmembrane region" description="Helical" evidence="7">
    <location>
        <begin position="7"/>
        <end position="35"/>
    </location>
</feature>
<dbReference type="PANTHER" id="PTHR43005">
    <property type="entry name" value="BLR7065 PROTEIN"/>
    <property type="match status" value="1"/>
</dbReference>
<keyword evidence="6 7" id="KW-0472">Membrane</keyword>
<keyword evidence="3" id="KW-1003">Cell membrane</keyword>
<dbReference type="Pfam" id="PF00528">
    <property type="entry name" value="BPD_transp_1"/>
    <property type="match status" value="1"/>
</dbReference>
<dbReference type="Gene3D" id="1.10.3720.10">
    <property type="entry name" value="MetI-like"/>
    <property type="match status" value="1"/>
</dbReference>
<evidence type="ECO:0000256" key="3">
    <source>
        <dbReference type="ARBA" id="ARBA00022475"/>
    </source>
</evidence>
<evidence type="ECO:0000313" key="10">
    <source>
        <dbReference type="Proteomes" id="UP000558113"/>
    </source>
</evidence>
<keyword evidence="2 7" id="KW-0813">Transport</keyword>
<keyword evidence="4 7" id="KW-0812">Transmembrane</keyword>
<evidence type="ECO:0000256" key="6">
    <source>
        <dbReference type="ARBA" id="ARBA00023136"/>
    </source>
</evidence>
<reference evidence="9 10" key="1">
    <citation type="submission" date="2020-01" db="EMBL/GenBank/DDBJ databases">
        <title>Paenibacillus soybeanensis sp. nov. isolated from the nodules of soybean (Glycine max(L.) Merr).</title>
        <authorList>
            <person name="Wang H."/>
        </authorList>
    </citation>
    <scope>NUCLEOTIDE SEQUENCE [LARGE SCALE GENOMIC DNA]</scope>
    <source>
        <strain evidence="9 10">DSM 23054</strain>
    </source>
</reference>
<evidence type="ECO:0000256" key="2">
    <source>
        <dbReference type="ARBA" id="ARBA00022448"/>
    </source>
</evidence>
<evidence type="ECO:0000256" key="4">
    <source>
        <dbReference type="ARBA" id="ARBA00022692"/>
    </source>
</evidence>
<dbReference type="InterPro" id="IPR035906">
    <property type="entry name" value="MetI-like_sf"/>
</dbReference>
<feature type="domain" description="ABC transmembrane type-1" evidence="8">
    <location>
        <begin position="66"/>
        <end position="288"/>
    </location>
</feature>
<keyword evidence="5 7" id="KW-1133">Transmembrane helix</keyword>
<dbReference type="GO" id="GO:0055085">
    <property type="term" value="P:transmembrane transport"/>
    <property type="evidence" value="ECO:0007669"/>
    <property type="project" value="InterPro"/>
</dbReference>
<dbReference type="GO" id="GO:0005886">
    <property type="term" value="C:plasma membrane"/>
    <property type="evidence" value="ECO:0007669"/>
    <property type="project" value="UniProtKB-SubCell"/>
</dbReference>
<comment type="similarity">
    <text evidence="7">Belongs to the binding-protein-dependent transport system permease family.</text>
</comment>
<feature type="transmembrane region" description="Helical" evidence="7">
    <location>
        <begin position="216"/>
        <end position="238"/>
    </location>
</feature>
<evidence type="ECO:0000256" key="7">
    <source>
        <dbReference type="RuleBase" id="RU363032"/>
    </source>
</evidence>
<protein>
    <submittedName>
        <fullName evidence="9">ABC transporter permease subunit</fullName>
    </submittedName>
</protein>
<feature type="transmembrane region" description="Helical" evidence="7">
    <location>
        <begin position="155"/>
        <end position="178"/>
    </location>
</feature>
<dbReference type="PROSITE" id="PS50928">
    <property type="entry name" value="ABC_TM1"/>
    <property type="match status" value="1"/>
</dbReference>
<comment type="caution">
    <text evidence="9">The sequence shown here is derived from an EMBL/GenBank/DDBJ whole genome shotgun (WGS) entry which is preliminary data.</text>
</comment>
<proteinExistence type="inferred from homology"/>
<evidence type="ECO:0000256" key="5">
    <source>
        <dbReference type="ARBA" id="ARBA00022989"/>
    </source>
</evidence>
<dbReference type="SUPFAM" id="SSF161098">
    <property type="entry name" value="MetI-like"/>
    <property type="match status" value="1"/>
</dbReference>
<dbReference type="InterPro" id="IPR000515">
    <property type="entry name" value="MetI-like"/>
</dbReference>
<accession>A0A7X4YT40</accession>
<keyword evidence="10" id="KW-1185">Reference proteome</keyword>
<feature type="transmembrane region" description="Helical" evidence="7">
    <location>
        <begin position="267"/>
        <end position="285"/>
    </location>
</feature>